<dbReference type="PIRSF" id="PIRSF018968">
    <property type="entry name" value="ABC_permease_BceB"/>
    <property type="match status" value="1"/>
</dbReference>
<dbReference type="EMBL" id="AHYT01000009">
    <property type="protein sequence ID" value="EOT27893.1"/>
    <property type="molecule type" value="Genomic_DNA"/>
</dbReference>
<feature type="transmembrane region" description="Helical" evidence="6">
    <location>
        <begin position="21"/>
        <end position="39"/>
    </location>
</feature>
<feature type="transmembrane region" description="Helical" evidence="6">
    <location>
        <begin position="103"/>
        <end position="127"/>
    </location>
</feature>
<feature type="transmembrane region" description="Helical" evidence="6">
    <location>
        <begin position="202"/>
        <end position="220"/>
    </location>
</feature>
<dbReference type="Proteomes" id="UP000014136">
    <property type="component" value="Unassembled WGS sequence"/>
</dbReference>
<keyword evidence="5 6" id="KW-0472">Membrane</keyword>
<dbReference type="STRING" id="41997.RV16_GL000695"/>
<reference evidence="8 9" key="1">
    <citation type="submission" date="2013-03" db="EMBL/GenBank/DDBJ databases">
        <title>The Genome Sequence of Enterococcus saccharolyticus ATCC_43076 (Illumina only assembly).</title>
        <authorList>
            <consortium name="The Broad Institute Genomics Platform"/>
            <consortium name="The Broad Institute Genome Sequencing Center for Infectious Disease"/>
            <person name="Earl A."/>
            <person name="Russ C."/>
            <person name="Gilmore M."/>
            <person name="Surin D."/>
            <person name="Walker B."/>
            <person name="Young S."/>
            <person name="Zeng Q."/>
            <person name="Gargeya S."/>
            <person name="Fitzgerald M."/>
            <person name="Haas B."/>
            <person name="Abouelleil A."/>
            <person name="Allen A.W."/>
            <person name="Alvarado L."/>
            <person name="Arachchi H.M."/>
            <person name="Berlin A.M."/>
            <person name="Chapman S.B."/>
            <person name="Gainer-Dewar J."/>
            <person name="Goldberg J."/>
            <person name="Griggs A."/>
            <person name="Gujja S."/>
            <person name="Hansen M."/>
            <person name="Howarth C."/>
            <person name="Imamovic A."/>
            <person name="Ireland A."/>
            <person name="Larimer J."/>
            <person name="McCowan C."/>
            <person name="Murphy C."/>
            <person name="Pearson M."/>
            <person name="Poon T.W."/>
            <person name="Priest M."/>
            <person name="Roberts A."/>
            <person name="Saif S."/>
            <person name="Shea T."/>
            <person name="Sisk P."/>
            <person name="Sykes S."/>
            <person name="Wortman J."/>
            <person name="Nusbaum C."/>
            <person name="Birren B."/>
        </authorList>
    </citation>
    <scope>NUCLEOTIDE SEQUENCE [LARGE SCALE GENOMIC DNA]</scope>
    <source>
        <strain evidence="8 9">ATCC 43076</strain>
    </source>
</reference>
<dbReference type="Pfam" id="PF02687">
    <property type="entry name" value="FtsX"/>
    <property type="match status" value="1"/>
</dbReference>
<evidence type="ECO:0000313" key="9">
    <source>
        <dbReference type="Proteomes" id="UP000014136"/>
    </source>
</evidence>
<evidence type="ECO:0000256" key="1">
    <source>
        <dbReference type="ARBA" id="ARBA00004651"/>
    </source>
</evidence>
<keyword evidence="4 6" id="KW-1133">Transmembrane helix</keyword>
<dbReference type="HOGENOM" id="CLU_022800_2_3_9"/>
<feature type="transmembrane region" description="Helical" evidence="6">
    <location>
        <begin position="147"/>
        <end position="170"/>
    </location>
</feature>
<name>S0NLQ9_9ENTE</name>
<keyword evidence="2 6" id="KW-1003">Cell membrane</keyword>
<keyword evidence="9" id="KW-1185">Reference proteome</keyword>
<dbReference type="GO" id="GO:0055085">
    <property type="term" value="P:transmembrane transport"/>
    <property type="evidence" value="ECO:0007669"/>
    <property type="project" value="UniProtKB-UniRule"/>
</dbReference>
<dbReference type="AlphaFoldDB" id="S0NLQ9"/>
<feature type="transmembrane region" description="Helical" evidence="6">
    <location>
        <begin position="55"/>
        <end position="75"/>
    </location>
</feature>
<organism evidence="8 9">
    <name type="scientific">Enterococcus saccharolyticus subsp. saccharolyticus ATCC 43076</name>
    <dbReference type="NCBI Taxonomy" id="1139996"/>
    <lineage>
        <taxon>Bacteria</taxon>
        <taxon>Bacillati</taxon>
        <taxon>Bacillota</taxon>
        <taxon>Bacilli</taxon>
        <taxon>Lactobacillales</taxon>
        <taxon>Enterococcaceae</taxon>
        <taxon>Enterococcus</taxon>
    </lineage>
</organism>
<dbReference type="GO" id="GO:0005886">
    <property type="term" value="C:plasma membrane"/>
    <property type="evidence" value="ECO:0007669"/>
    <property type="project" value="UniProtKB-SubCell"/>
</dbReference>
<evidence type="ECO:0000313" key="8">
    <source>
        <dbReference type="EMBL" id="EOT27893.1"/>
    </source>
</evidence>
<keyword evidence="3 6" id="KW-0812">Transmembrane</keyword>
<dbReference type="RefSeq" id="WP_016175579.1">
    <property type="nucleotide sequence ID" value="NZ_KE136389.1"/>
</dbReference>
<dbReference type="InterPro" id="IPR003838">
    <property type="entry name" value="ABC3_permease_C"/>
</dbReference>
<feature type="transmembrane region" description="Helical" evidence="6">
    <location>
        <begin position="545"/>
        <end position="566"/>
    </location>
</feature>
<dbReference type="PANTHER" id="PTHR46795:SF3">
    <property type="entry name" value="ABC TRANSPORTER PERMEASE"/>
    <property type="match status" value="1"/>
</dbReference>
<sequence>MFFAKLSGQNIRKNLQVYLPFFIAMILMVAINTMIYLLVNNVGMETLTQRGGLRFAFYLGQIVIVLFTWIFAIYANQFVMKQRTRELGLFHILGLGKRELYQIVLWEMLYGLLLSLVAGLLSGFVLFKFTSLVLMKMLAIGEIFTSQITMGSIVVIFFEFFFIFSLLFALNCRQIHRTNPIELLTSHKKGEQEPKARKKMTMIGLLSLSIGYGIALTIHSPIQAMFYFFIAVLFVLLGTYLLFIGGSITLLKFLKKRPNIYYRPQSFIAISGMMYRMKQHAAGLASICILSTMSLITIAMTASLYFGRQAELDAEYAYDITFTPSVKTPQVQEATYALAQEMGIEITDSLQVQTRQEVPYGKEANKLQWVSDSDSSIRGVTKLFVANYYRFMTLDEYNRVTHSTNTLNDHEVIVDQLARSSNEKTIAFQDSQTFQVKKVTNQLASFFQDNPALPTIVLVFSDEEPLNHVLEETISEIKTQQRVIEKEYRWSFNFKEDDSDKRLQFVDNFSTLVREKTISNRRSYSYGLKLKDLAVESNRLSDASFFFIGLLLSSVFLLATTLIIYFKQISEGLEDRRRFIIMQKVGMSRQEVKQTIRQQVTMIFSLPVVVALSHLLFAFPMMKKLLFLFEITQVTIFVKATIGVVSGFILLYLLVYVLTAKVYYQLVEREG</sequence>
<comment type="subcellular location">
    <subcellularLocation>
        <location evidence="1 6">Cell membrane</location>
        <topology evidence="1 6">Multi-pass membrane protein</topology>
    </subcellularLocation>
</comment>
<dbReference type="PANTHER" id="PTHR46795">
    <property type="entry name" value="ABC TRANSPORTER PERMEASE-RELATED-RELATED"/>
    <property type="match status" value="1"/>
</dbReference>
<feature type="transmembrane region" description="Helical" evidence="6">
    <location>
        <begin position="226"/>
        <end position="254"/>
    </location>
</feature>
<evidence type="ECO:0000256" key="3">
    <source>
        <dbReference type="ARBA" id="ARBA00022692"/>
    </source>
</evidence>
<feature type="transmembrane region" description="Helical" evidence="6">
    <location>
        <begin position="281"/>
        <end position="306"/>
    </location>
</feature>
<feature type="domain" description="ABC3 transporter permease C-terminal" evidence="7">
    <location>
        <begin position="62"/>
        <end position="180"/>
    </location>
</feature>
<evidence type="ECO:0000256" key="2">
    <source>
        <dbReference type="ARBA" id="ARBA00022475"/>
    </source>
</evidence>
<dbReference type="eggNOG" id="COG0577">
    <property type="taxonomic scope" value="Bacteria"/>
</dbReference>
<feature type="transmembrane region" description="Helical" evidence="6">
    <location>
        <begin position="634"/>
        <end position="659"/>
    </location>
</feature>
<dbReference type="InterPro" id="IPR052536">
    <property type="entry name" value="ABC-4_Integral_Memb_Prot"/>
</dbReference>
<comment type="caution">
    <text evidence="8">The sequence shown here is derived from an EMBL/GenBank/DDBJ whole genome shotgun (WGS) entry which is preliminary data.</text>
</comment>
<dbReference type="OrthoDB" id="1705903at2"/>
<dbReference type="InterPro" id="IPR027022">
    <property type="entry name" value="ABC_permease_BceB-typ"/>
</dbReference>
<accession>S0NLQ9</accession>
<evidence type="ECO:0000256" key="5">
    <source>
        <dbReference type="ARBA" id="ARBA00023136"/>
    </source>
</evidence>
<feature type="transmembrane region" description="Helical" evidence="6">
    <location>
        <begin position="600"/>
        <end position="622"/>
    </location>
</feature>
<protein>
    <recommendedName>
        <fullName evidence="7">ABC3 transporter permease C-terminal domain-containing protein</fullName>
    </recommendedName>
</protein>
<gene>
    <name evidence="8" type="ORF">OMQ_01807</name>
</gene>
<evidence type="ECO:0000256" key="4">
    <source>
        <dbReference type="ARBA" id="ARBA00022989"/>
    </source>
</evidence>
<dbReference type="PATRIC" id="fig|1139996.3.peg.1780"/>
<keyword evidence="6" id="KW-0813">Transport</keyword>
<evidence type="ECO:0000256" key="6">
    <source>
        <dbReference type="PIRNR" id="PIRNR018968"/>
    </source>
</evidence>
<proteinExistence type="inferred from homology"/>
<comment type="similarity">
    <text evidence="6">Belongs to the ABC-4 integral membrane protein family.</text>
</comment>
<evidence type="ECO:0000259" key="7">
    <source>
        <dbReference type="Pfam" id="PF02687"/>
    </source>
</evidence>